<protein>
    <recommendedName>
        <fullName evidence="4">C-type lysozyme inhibitor domain-containing protein</fullName>
    </recommendedName>
</protein>
<comment type="caution">
    <text evidence="2">The sequence shown here is derived from an EMBL/GenBank/DDBJ whole genome shotgun (WGS) entry which is preliminary data.</text>
</comment>
<accession>A0A4Y9KVU5</accession>
<dbReference type="EMBL" id="SPQU01000014">
    <property type="protein sequence ID" value="TFV35478.1"/>
    <property type="molecule type" value="Genomic_DNA"/>
</dbReference>
<evidence type="ECO:0000313" key="2">
    <source>
        <dbReference type="EMBL" id="TFV35478.1"/>
    </source>
</evidence>
<evidence type="ECO:0000256" key="1">
    <source>
        <dbReference type="SAM" id="SignalP"/>
    </source>
</evidence>
<name>A0A4Y9KVU5_9BRAD</name>
<keyword evidence="1" id="KW-0732">Signal</keyword>
<gene>
    <name evidence="2" type="ORF">E4K66_26595</name>
</gene>
<sequence>MKRLMGLAIAAIPFLMLSSARVTAAELFSVRCEGGAPVRPYFATFDVDAKAVVFETPPIDVETNFGINVHSGEIISTSDGKIEFMLPVRPGRIDLILDRNKKTMTWPGLDDPTFRPTLTHQCTVTPPRSILSFRVRDPIQHPVSVRCEDAGYLYFTMDAASKQAIFERGKEGQLYRGEVTDVSSDEIALVMNFDVPRRVVWNKSRQTITFEGIEGDVSRPRGVMQCEEVAPRTMIVYHARLWRR</sequence>
<dbReference type="AlphaFoldDB" id="A0A4Y9KVU5"/>
<dbReference type="RefSeq" id="WP_126258788.1">
    <property type="nucleotide sequence ID" value="NZ_SPQU01000014.1"/>
</dbReference>
<keyword evidence="3" id="KW-1185">Reference proteome</keyword>
<reference evidence="2 3" key="1">
    <citation type="submission" date="2019-03" db="EMBL/GenBank/DDBJ databases">
        <title>Bradyrhizobium strains diversity isolated from Chamaecrista fasciculata.</title>
        <authorList>
            <person name="Urquiaga M.C.O."/>
            <person name="Hungria M."/>
            <person name="Delamuta J.R.M."/>
        </authorList>
    </citation>
    <scope>NUCLEOTIDE SEQUENCE [LARGE SCALE GENOMIC DNA]</scope>
    <source>
        <strain evidence="2 3">CNPSo 3424</strain>
    </source>
</reference>
<organism evidence="2 3">
    <name type="scientific">Bradyrhizobium frederickii</name>
    <dbReference type="NCBI Taxonomy" id="2560054"/>
    <lineage>
        <taxon>Bacteria</taxon>
        <taxon>Pseudomonadati</taxon>
        <taxon>Pseudomonadota</taxon>
        <taxon>Alphaproteobacteria</taxon>
        <taxon>Hyphomicrobiales</taxon>
        <taxon>Nitrobacteraceae</taxon>
        <taxon>Bradyrhizobium</taxon>
    </lineage>
</organism>
<dbReference type="OrthoDB" id="8251032at2"/>
<feature type="chain" id="PRO_5021431394" description="C-type lysozyme inhibitor domain-containing protein" evidence="1">
    <location>
        <begin position="25"/>
        <end position="244"/>
    </location>
</feature>
<dbReference type="Proteomes" id="UP000298225">
    <property type="component" value="Unassembled WGS sequence"/>
</dbReference>
<proteinExistence type="predicted"/>
<evidence type="ECO:0000313" key="3">
    <source>
        <dbReference type="Proteomes" id="UP000298225"/>
    </source>
</evidence>
<feature type="signal peptide" evidence="1">
    <location>
        <begin position="1"/>
        <end position="24"/>
    </location>
</feature>
<evidence type="ECO:0008006" key="4">
    <source>
        <dbReference type="Google" id="ProtNLM"/>
    </source>
</evidence>